<dbReference type="PANTHER" id="PTHR48475">
    <property type="entry name" value="RIBONUCLEASE H"/>
    <property type="match status" value="1"/>
</dbReference>
<feature type="region of interest" description="Disordered" evidence="1">
    <location>
        <begin position="24"/>
        <end position="56"/>
    </location>
</feature>
<evidence type="ECO:0000313" key="3">
    <source>
        <dbReference type="Proteomes" id="UP000596660"/>
    </source>
</evidence>
<reference evidence="2" key="1">
    <citation type="journal article" date="2017" name="Nature">
        <title>The genome of Chenopodium quinoa.</title>
        <authorList>
            <person name="Jarvis D.E."/>
            <person name="Ho Y.S."/>
            <person name="Lightfoot D.J."/>
            <person name="Schmoeckel S.M."/>
            <person name="Li B."/>
            <person name="Borm T.J.A."/>
            <person name="Ohyanagi H."/>
            <person name="Mineta K."/>
            <person name="Michell C.T."/>
            <person name="Saber N."/>
            <person name="Kharbatia N.M."/>
            <person name="Rupper R.R."/>
            <person name="Sharp A.R."/>
            <person name="Dally N."/>
            <person name="Boughton B.A."/>
            <person name="Woo Y.H."/>
            <person name="Gao G."/>
            <person name="Schijlen E.G.W.M."/>
            <person name="Guo X."/>
            <person name="Momin A.A."/>
            <person name="Negrao S."/>
            <person name="Al-Babili S."/>
            <person name="Gehring C."/>
            <person name="Roessner U."/>
            <person name="Jung C."/>
            <person name="Murphy K."/>
            <person name="Arold S.T."/>
            <person name="Gojobori T."/>
            <person name="van der Linden C.G."/>
            <person name="van Loo E.N."/>
            <person name="Jellen E.N."/>
            <person name="Maughan P.J."/>
            <person name="Tester M."/>
        </authorList>
    </citation>
    <scope>NUCLEOTIDE SEQUENCE [LARGE SCALE GENOMIC DNA]</scope>
    <source>
        <strain evidence="2">cv. PI 614886</strain>
    </source>
</reference>
<proteinExistence type="predicted"/>
<organism evidence="2 3">
    <name type="scientific">Chenopodium quinoa</name>
    <name type="common">Quinoa</name>
    <dbReference type="NCBI Taxonomy" id="63459"/>
    <lineage>
        <taxon>Eukaryota</taxon>
        <taxon>Viridiplantae</taxon>
        <taxon>Streptophyta</taxon>
        <taxon>Embryophyta</taxon>
        <taxon>Tracheophyta</taxon>
        <taxon>Spermatophyta</taxon>
        <taxon>Magnoliopsida</taxon>
        <taxon>eudicotyledons</taxon>
        <taxon>Gunneridae</taxon>
        <taxon>Pentapetalae</taxon>
        <taxon>Caryophyllales</taxon>
        <taxon>Chenopodiaceae</taxon>
        <taxon>Chenopodioideae</taxon>
        <taxon>Atripliceae</taxon>
        <taxon>Chenopodium</taxon>
    </lineage>
</organism>
<dbReference type="Gene3D" id="3.30.420.10">
    <property type="entry name" value="Ribonuclease H-like superfamily/Ribonuclease H"/>
    <property type="match status" value="1"/>
</dbReference>
<sequence>MVSSEDNPTIDQLMEQIRKTREELEQQKAENARIAEESQKTAETLKKELDSPTERGIRSQRFKMMAYLEAAKKKAKQFSPFTIKQIPRDKNTQADALANLGSALRKSPFSTIPLVHLQRSSVDTSQIPDVATIDATPNWTTQIIQYLRNDVLPNDPLEARKIRYKASRYTIKHDVLFKISSTGL</sequence>
<dbReference type="InterPro" id="IPR036397">
    <property type="entry name" value="RNaseH_sf"/>
</dbReference>
<dbReference type="Gramene" id="AUR62026396-RA">
    <property type="protein sequence ID" value="AUR62026396-RA:cds"/>
    <property type="gene ID" value="AUR62026396"/>
</dbReference>
<dbReference type="AlphaFoldDB" id="A0A803MBC9"/>
<dbReference type="PANTHER" id="PTHR48475:SF2">
    <property type="entry name" value="RIBONUCLEASE H"/>
    <property type="match status" value="1"/>
</dbReference>
<protein>
    <submittedName>
        <fullName evidence="2">Uncharacterized protein</fullName>
    </submittedName>
</protein>
<reference evidence="2" key="2">
    <citation type="submission" date="2021-03" db="UniProtKB">
        <authorList>
            <consortium name="EnsemblPlants"/>
        </authorList>
    </citation>
    <scope>IDENTIFICATION</scope>
</reference>
<dbReference type="OMA" id="IPREHNA"/>
<keyword evidence="3" id="KW-1185">Reference proteome</keyword>
<dbReference type="GO" id="GO:0003676">
    <property type="term" value="F:nucleic acid binding"/>
    <property type="evidence" value="ECO:0007669"/>
    <property type="project" value="InterPro"/>
</dbReference>
<name>A0A803MBC9_CHEQI</name>
<evidence type="ECO:0000256" key="1">
    <source>
        <dbReference type="SAM" id="MobiDB-lite"/>
    </source>
</evidence>
<accession>A0A803MBC9</accession>
<evidence type="ECO:0000313" key="2">
    <source>
        <dbReference type="EnsemblPlants" id="AUR62026396-RA:cds"/>
    </source>
</evidence>
<dbReference type="EnsemblPlants" id="AUR62026396-RA">
    <property type="protein sequence ID" value="AUR62026396-RA:cds"/>
    <property type="gene ID" value="AUR62026396"/>
</dbReference>
<dbReference type="Proteomes" id="UP000596660">
    <property type="component" value="Unplaced"/>
</dbReference>